<evidence type="ECO:0000313" key="7">
    <source>
        <dbReference type="EMBL" id="KAJ8321323.1"/>
    </source>
</evidence>
<keyword evidence="3" id="KW-0812">Transmembrane</keyword>
<dbReference type="Proteomes" id="UP001217089">
    <property type="component" value="Unassembled WGS sequence"/>
</dbReference>
<comment type="similarity">
    <text evidence="2">Belongs to the ODR-4 family.</text>
</comment>
<evidence type="ECO:0000256" key="6">
    <source>
        <dbReference type="SAM" id="MobiDB-lite"/>
    </source>
</evidence>
<dbReference type="PANTHER" id="PTHR33966:SF1">
    <property type="entry name" value="PROTEIN ODR-4 HOMOLOG"/>
    <property type="match status" value="1"/>
</dbReference>
<feature type="compositionally biased region" description="Basic and acidic residues" evidence="6">
    <location>
        <begin position="77"/>
        <end position="87"/>
    </location>
</feature>
<dbReference type="InterPro" id="IPR029454">
    <property type="entry name" value="ODR-4-like"/>
</dbReference>
<feature type="compositionally biased region" description="Acidic residues" evidence="6">
    <location>
        <begin position="49"/>
        <end position="63"/>
    </location>
</feature>
<name>A0ABQ9FVQ7_TEGGR</name>
<evidence type="ECO:0000256" key="1">
    <source>
        <dbReference type="ARBA" id="ARBA00004370"/>
    </source>
</evidence>
<keyword evidence="4" id="KW-1133">Transmembrane helix</keyword>
<reference evidence="7 8" key="1">
    <citation type="submission" date="2022-12" db="EMBL/GenBank/DDBJ databases">
        <title>Chromosome-level genome of Tegillarca granosa.</title>
        <authorList>
            <person name="Kim J."/>
        </authorList>
    </citation>
    <scope>NUCLEOTIDE SEQUENCE [LARGE SCALE GENOMIC DNA]</scope>
    <source>
        <strain evidence="7">Teg-2019</strain>
        <tissue evidence="7">Adductor muscle</tissue>
    </source>
</reference>
<evidence type="ECO:0000256" key="3">
    <source>
        <dbReference type="ARBA" id="ARBA00022692"/>
    </source>
</evidence>
<dbReference type="PANTHER" id="PTHR33966">
    <property type="entry name" value="PROTEIN ODR-4 HOMOLOG"/>
    <property type="match status" value="1"/>
</dbReference>
<feature type="region of interest" description="Disordered" evidence="6">
    <location>
        <begin position="49"/>
        <end position="87"/>
    </location>
</feature>
<evidence type="ECO:0000256" key="4">
    <source>
        <dbReference type="ARBA" id="ARBA00022989"/>
    </source>
</evidence>
<evidence type="ECO:0000313" key="8">
    <source>
        <dbReference type="Proteomes" id="UP001217089"/>
    </source>
</evidence>
<keyword evidence="5" id="KW-0472">Membrane</keyword>
<proteinExistence type="inferred from homology"/>
<dbReference type="Pfam" id="PF14778">
    <property type="entry name" value="ODR4-like"/>
    <property type="match status" value="2"/>
</dbReference>
<comment type="subcellular location">
    <subcellularLocation>
        <location evidence="1">Membrane</location>
    </subcellularLocation>
</comment>
<dbReference type="EMBL" id="JARBDR010000107">
    <property type="protein sequence ID" value="KAJ8321323.1"/>
    <property type="molecule type" value="Genomic_DNA"/>
</dbReference>
<comment type="caution">
    <text evidence="7">The sequence shown here is derived from an EMBL/GenBank/DDBJ whole genome shotgun (WGS) entry which is preliminary data.</text>
</comment>
<protein>
    <submittedName>
        <fullName evidence="7">Uncharacterized protein</fullName>
    </submittedName>
</protein>
<gene>
    <name evidence="7" type="ORF">KUTeg_001181</name>
</gene>
<organism evidence="7 8">
    <name type="scientific">Tegillarca granosa</name>
    <name type="common">Malaysian cockle</name>
    <name type="synonym">Anadara granosa</name>
    <dbReference type="NCBI Taxonomy" id="220873"/>
    <lineage>
        <taxon>Eukaryota</taxon>
        <taxon>Metazoa</taxon>
        <taxon>Spiralia</taxon>
        <taxon>Lophotrochozoa</taxon>
        <taxon>Mollusca</taxon>
        <taxon>Bivalvia</taxon>
        <taxon>Autobranchia</taxon>
        <taxon>Pteriomorphia</taxon>
        <taxon>Arcoida</taxon>
        <taxon>Arcoidea</taxon>
        <taxon>Arcidae</taxon>
        <taxon>Tegillarca</taxon>
    </lineage>
</organism>
<sequence>MGRTVLADESIQAYVNNLFEAGQWHLGIIIGQLTNQKDYAVRLIRTPEPVEDEVSEEEEEELLEATKSKRQRRRSDHKPESLVDADEKWAATHAKQVTRMLPGGLDVIGIFAVAPPTMMQSSQNTLRKVMFAIHKSLSKGQMVTQDNQISDRILLQICSSTRKSTCRSIDVGDPKKSEILDHSATETKRSKGKDKIQSSQQTYVVDFLEKTSVCDPVISDNYARVVMKGSIHGRAFVYSKATVGEATQAMKTDVIRSLIARCELLCEDIDVVGEDKKVRQLYDTPVRVFGKLPGSKGE</sequence>
<evidence type="ECO:0000256" key="2">
    <source>
        <dbReference type="ARBA" id="ARBA00010131"/>
    </source>
</evidence>
<keyword evidence="8" id="KW-1185">Reference proteome</keyword>
<accession>A0ABQ9FVQ7</accession>
<evidence type="ECO:0000256" key="5">
    <source>
        <dbReference type="ARBA" id="ARBA00023136"/>
    </source>
</evidence>